<keyword evidence="1" id="KW-0812">Transmembrane</keyword>
<keyword evidence="1" id="KW-0472">Membrane</keyword>
<dbReference type="InterPro" id="IPR007044">
    <property type="entry name" value="Cyclodeamin/CycHdrlase"/>
</dbReference>
<sequence length="213" mass="23372">MEKIEKLSVKEFMDKLYSSMPAPGGGSAAALGACIGAALAGMVFNLTTGKKFYNEYDDSVKEKINKSLLRAGELKDEFLELMDEDINAFNKVMAAFKLPKESEEEKDIRSRSIQEAYKGAMEVPLKMARKAIEIFDLLEISAKYGNPNAISDAGVGALFALSALESAVLNVRINLAAIKDRNVVDTASRECEGLLELAKERKERIIELVEGKL</sequence>
<feature type="domain" description="Cyclodeaminase/cyclohydrolase" evidence="2">
    <location>
        <begin position="8"/>
        <end position="192"/>
    </location>
</feature>
<dbReference type="RefSeq" id="WP_133628961.1">
    <property type="nucleotide sequence ID" value="NZ_SOAZ01000024.1"/>
</dbReference>
<proteinExistence type="predicted"/>
<evidence type="ECO:0000313" key="3">
    <source>
        <dbReference type="EMBL" id="TDT50809.1"/>
    </source>
</evidence>
<organism evidence="3 4">
    <name type="scientific">Fonticella tunisiensis</name>
    <dbReference type="NCBI Taxonomy" id="1096341"/>
    <lineage>
        <taxon>Bacteria</taxon>
        <taxon>Bacillati</taxon>
        <taxon>Bacillota</taxon>
        <taxon>Clostridia</taxon>
        <taxon>Eubacteriales</taxon>
        <taxon>Clostridiaceae</taxon>
        <taxon>Fonticella</taxon>
    </lineage>
</organism>
<evidence type="ECO:0000313" key="4">
    <source>
        <dbReference type="Proteomes" id="UP000295325"/>
    </source>
</evidence>
<feature type="transmembrane region" description="Helical" evidence="1">
    <location>
        <begin position="20"/>
        <end position="44"/>
    </location>
</feature>
<dbReference type="EMBL" id="SOAZ01000024">
    <property type="protein sequence ID" value="TDT50809.1"/>
    <property type="molecule type" value="Genomic_DNA"/>
</dbReference>
<dbReference type="InterPro" id="IPR036178">
    <property type="entry name" value="Formintransfe-cycloase-like_sf"/>
</dbReference>
<protein>
    <submittedName>
        <fullName evidence="3">Formiminotetrahydrofolate cyclodeaminase</fullName>
    </submittedName>
</protein>
<dbReference type="OrthoDB" id="7959174at2"/>
<reference evidence="3 4" key="1">
    <citation type="submission" date="2019-03" db="EMBL/GenBank/DDBJ databases">
        <title>Genomic Encyclopedia of Type Strains, Phase IV (KMG-IV): sequencing the most valuable type-strain genomes for metagenomic binning, comparative biology and taxonomic classification.</title>
        <authorList>
            <person name="Goeker M."/>
        </authorList>
    </citation>
    <scope>NUCLEOTIDE SEQUENCE [LARGE SCALE GENOMIC DNA]</scope>
    <source>
        <strain evidence="3 4">DSM 24455</strain>
    </source>
</reference>
<accession>A0A4R7K9M9</accession>
<name>A0A4R7K9M9_9CLOT</name>
<dbReference type="AlphaFoldDB" id="A0A4R7K9M9"/>
<dbReference type="Proteomes" id="UP000295325">
    <property type="component" value="Unassembled WGS sequence"/>
</dbReference>
<dbReference type="Pfam" id="PF04961">
    <property type="entry name" value="FTCD_C"/>
    <property type="match status" value="1"/>
</dbReference>
<evidence type="ECO:0000256" key="1">
    <source>
        <dbReference type="SAM" id="Phobius"/>
    </source>
</evidence>
<evidence type="ECO:0000259" key="2">
    <source>
        <dbReference type="Pfam" id="PF04961"/>
    </source>
</evidence>
<dbReference type="Gene3D" id="1.20.120.680">
    <property type="entry name" value="Formiminotetrahydrofolate cyclodeaminase monomer, up-and-down helical bundle"/>
    <property type="match status" value="1"/>
</dbReference>
<keyword evidence="1" id="KW-1133">Transmembrane helix</keyword>
<dbReference type="PROSITE" id="PS51257">
    <property type="entry name" value="PROKAR_LIPOPROTEIN"/>
    <property type="match status" value="1"/>
</dbReference>
<comment type="caution">
    <text evidence="3">The sequence shown here is derived from an EMBL/GenBank/DDBJ whole genome shotgun (WGS) entry which is preliminary data.</text>
</comment>
<gene>
    <name evidence="3" type="ORF">EDD71_12422</name>
</gene>
<dbReference type="SUPFAM" id="SSF101262">
    <property type="entry name" value="Methenyltetrahydrofolate cyclohydrolase-like"/>
    <property type="match status" value="1"/>
</dbReference>
<keyword evidence="4" id="KW-1185">Reference proteome</keyword>
<dbReference type="GO" id="GO:0003824">
    <property type="term" value="F:catalytic activity"/>
    <property type="evidence" value="ECO:0007669"/>
    <property type="project" value="InterPro"/>
</dbReference>